<keyword evidence="6" id="KW-0238">DNA-binding</keyword>
<sequence>MNSIKVFIVEDDPMVKDINRRFLNKLEGFVVVGDASSIEEAKIKIDKEKIDLILLDIFLPDGKGIDLLKWIRSREIQVDTILITADKCKSSVDEAFKYGAVDYLIKPFKFERFKEALSNYRNRFIELTNLDNINQDYIDQYILNISTNCTGDEMQDKELSKGLNLKTYDKIISYMNQKKGQDLTAEEIAKGSGLARVTVRRYLEKMAEEGKVEINQEYGKIGRPTNYYMLKK</sequence>
<dbReference type="GO" id="GO:0000156">
    <property type="term" value="F:phosphorelay response regulator activity"/>
    <property type="evidence" value="ECO:0007669"/>
    <property type="project" value="TreeGrafter"/>
</dbReference>
<dbReference type="PANTHER" id="PTHR45526">
    <property type="entry name" value="TRANSCRIPTIONAL REGULATORY PROTEIN DPIA"/>
    <property type="match status" value="1"/>
</dbReference>
<proteinExistence type="predicted"/>
<evidence type="ECO:0000256" key="5">
    <source>
        <dbReference type="ARBA" id="ARBA00023015"/>
    </source>
</evidence>
<evidence type="ECO:0000256" key="7">
    <source>
        <dbReference type="ARBA" id="ARBA00023159"/>
    </source>
</evidence>
<dbReference type="InterPro" id="IPR005471">
    <property type="entry name" value="Tscrpt_reg_IclR_N"/>
</dbReference>
<evidence type="ECO:0000256" key="6">
    <source>
        <dbReference type="ARBA" id="ARBA00023125"/>
    </source>
</evidence>
<comment type="subcellular location">
    <subcellularLocation>
        <location evidence="1">Cytoplasm</location>
    </subcellularLocation>
</comment>
<dbReference type="Pfam" id="PF00072">
    <property type="entry name" value="Response_reg"/>
    <property type="match status" value="1"/>
</dbReference>
<dbReference type="GO" id="GO:0003700">
    <property type="term" value="F:DNA-binding transcription factor activity"/>
    <property type="evidence" value="ECO:0007669"/>
    <property type="project" value="InterPro"/>
</dbReference>
<evidence type="ECO:0000256" key="8">
    <source>
        <dbReference type="ARBA" id="ARBA00023163"/>
    </source>
</evidence>
<dbReference type="Gene3D" id="3.40.50.2300">
    <property type="match status" value="1"/>
</dbReference>
<dbReference type="SMART" id="SM00448">
    <property type="entry name" value="REC"/>
    <property type="match status" value="1"/>
</dbReference>
<reference evidence="10" key="1">
    <citation type="submission" date="2019-08" db="EMBL/GenBank/DDBJ databases">
        <authorList>
            <person name="Kucharzyk K."/>
            <person name="Murdoch R.W."/>
            <person name="Higgins S."/>
            <person name="Loffler F."/>
        </authorList>
    </citation>
    <scope>NUCLEOTIDE SEQUENCE</scope>
</reference>
<name>A0A644X4H8_9ZZZZ</name>
<dbReference type="PIRSF" id="PIRSF006171">
    <property type="entry name" value="RR_citrat_malat"/>
    <property type="match status" value="1"/>
</dbReference>
<gene>
    <name evidence="10" type="primary">dcuR_7</name>
    <name evidence="10" type="ORF">SDC9_57085</name>
</gene>
<dbReference type="GO" id="GO:0005737">
    <property type="term" value="C:cytoplasm"/>
    <property type="evidence" value="ECO:0007669"/>
    <property type="project" value="UniProtKB-SubCell"/>
</dbReference>
<evidence type="ECO:0000256" key="4">
    <source>
        <dbReference type="ARBA" id="ARBA00023012"/>
    </source>
</evidence>
<protein>
    <submittedName>
        <fullName evidence="10">Transcriptional regulatory protein DcuR</fullName>
    </submittedName>
</protein>
<dbReference type="EMBL" id="VSSQ01001737">
    <property type="protein sequence ID" value="MPM10751.1"/>
    <property type="molecule type" value="Genomic_DNA"/>
</dbReference>
<dbReference type="InterPro" id="IPR024187">
    <property type="entry name" value="Sig_transdc_resp-reg_cit/mal"/>
</dbReference>
<keyword evidence="4" id="KW-0902">Two-component regulatory system</keyword>
<evidence type="ECO:0000313" key="10">
    <source>
        <dbReference type="EMBL" id="MPM10751.1"/>
    </source>
</evidence>
<dbReference type="PROSITE" id="PS50110">
    <property type="entry name" value="RESPONSE_REGULATORY"/>
    <property type="match status" value="1"/>
</dbReference>
<evidence type="ECO:0000259" key="9">
    <source>
        <dbReference type="PROSITE" id="PS50110"/>
    </source>
</evidence>
<dbReference type="Pfam" id="PF09339">
    <property type="entry name" value="HTH_IclR"/>
    <property type="match status" value="1"/>
</dbReference>
<keyword evidence="3" id="KW-0597">Phosphoprotein</keyword>
<organism evidence="10">
    <name type="scientific">bioreactor metagenome</name>
    <dbReference type="NCBI Taxonomy" id="1076179"/>
    <lineage>
        <taxon>unclassified sequences</taxon>
        <taxon>metagenomes</taxon>
        <taxon>ecological metagenomes</taxon>
    </lineage>
</organism>
<dbReference type="AlphaFoldDB" id="A0A644X4H8"/>
<dbReference type="Gene3D" id="1.10.10.10">
    <property type="entry name" value="Winged helix-like DNA-binding domain superfamily/Winged helix DNA-binding domain"/>
    <property type="match status" value="1"/>
</dbReference>
<dbReference type="SUPFAM" id="SSF46785">
    <property type="entry name" value="Winged helix' DNA-binding domain"/>
    <property type="match status" value="1"/>
</dbReference>
<evidence type="ECO:0000256" key="3">
    <source>
        <dbReference type="ARBA" id="ARBA00022553"/>
    </source>
</evidence>
<dbReference type="InterPro" id="IPR011006">
    <property type="entry name" value="CheY-like_superfamily"/>
</dbReference>
<dbReference type="CDD" id="cd19925">
    <property type="entry name" value="REC_citrate_TCS"/>
    <property type="match status" value="1"/>
</dbReference>
<comment type="caution">
    <text evidence="10">The sequence shown here is derived from an EMBL/GenBank/DDBJ whole genome shotgun (WGS) entry which is preliminary data.</text>
</comment>
<keyword evidence="5" id="KW-0805">Transcription regulation</keyword>
<dbReference type="InterPro" id="IPR051271">
    <property type="entry name" value="2C-system_Tx_regulators"/>
</dbReference>
<dbReference type="InterPro" id="IPR036388">
    <property type="entry name" value="WH-like_DNA-bd_sf"/>
</dbReference>
<dbReference type="InterPro" id="IPR036390">
    <property type="entry name" value="WH_DNA-bd_sf"/>
</dbReference>
<dbReference type="GO" id="GO:0003677">
    <property type="term" value="F:DNA binding"/>
    <property type="evidence" value="ECO:0007669"/>
    <property type="project" value="UniProtKB-KW"/>
</dbReference>
<keyword evidence="8" id="KW-0804">Transcription</keyword>
<keyword evidence="2" id="KW-0963">Cytoplasm</keyword>
<evidence type="ECO:0000256" key="2">
    <source>
        <dbReference type="ARBA" id="ARBA00022490"/>
    </source>
</evidence>
<dbReference type="PANTHER" id="PTHR45526:SF1">
    <property type="entry name" value="TRANSCRIPTIONAL REGULATORY PROTEIN DCUR-RELATED"/>
    <property type="match status" value="1"/>
</dbReference>
<accession>A0A644X4H8</accession>
<keyword evidence="7" id="KW-0010">Activator</keyword>
<feature type="domain" description="Response regulatory" evidence="9">
    <location>
        <begin position="5"/>
        <end position="121"/>
    </location>
</feature>
<evidence type="ECO:0000256" key="1">
    <source>
        <dbReference type="ARBA" id="ARBA00004496"/>
    </source>
</evidence>
<dbReference type="SUPFAM" id="SSF52172">
    <property type="entry name" value="CheY-like"/>
    <property type="match status" value="1"/>
</dbReference>
<dbReference type="InterPro" id="IPR001789">
    <property type="entry name" value="Sig_transdc_resp-reg_receiver"/>
</dbReference>